<dbReference type="InterPro" id="IPR050326">
    <property type="entry name" value="NAD_dep_DNA_ligaseB"/>
</dbReference>
<keyword evidence="2 10" id="KW-0436">Ligase</keyword>
<keyword evidence="4" id="KW-0227">DNA damage</keyword>
<sequence length="291" mass="33453">MRRLTSKAVTISLWSLFPSLVSAPLAASESATNATDPDVALANEYRPSIEIHRYWFSEKYDGIRAIWDGHQLITRTGKRIHAPDWFTADFPEVWIEGELWAGRGHFNTVQNTVLDRNPDDNAWRRIRWMVFDMPHSEGLYPQRYARLSQWVDDFQRSHVQRVRHQSIQSHQQLFKALSHIDEQQGEGVMLQSVQDEYHPGRSDALLKLKRVADAEAVVIGYKPGQGQWHGLVGSLKVRDANGQVFYLGSGLTEQQRRHPPAIGSTVTFRFNGLTHTGKPRFARFLRTRLDQ</sequence>
<comment type="cofactor">
    <cofactor evidence="1">
        <name>a divalent metal cation</name>
        <dbReference type="ChEBI" id="CHEBI:60240"/>
    </cofactor>
</comment>
<dbReference type="Gene3D" id="3.30.470.30">
    <property type="entry name" value="DNA ligase/mRNA capping enzyme"/>
    <property type="match status" value="1"/>
</dbReference>
<dbReference type="SUPFAM" id="SSF56091">
    <property type="entry name" value="DNA ligase/mRNA capping enzyme, catalytic domain"/>
    <property type="match status" value="1"/>
</dbReference>
<dbReference type="SUPFAM" id="SSF50249">
    <property type="entry name" value="Nucleic acid-binding proteins"/>
    <property type="match status" value="1"/>
</dbReference>
<dbReference type="PANTHER" id="PTHR47810:SF1">
    <property type="entry name" value="DNA LIGASE B"/>
    <property type="match status" value="1"/>
</dbReference>
<evidence type="ECO:0000256" key="5">
    <source>
        <dbReference type="ARBA" id="ARBA00023204"/>
    </source>
</evidence>
<protein>
    <submittedName>
        <fullName evidence="10">DNA ligase</fullName>
        <ecNumber evidence="10">6.5.1.1</ecNumber>
    </submittedName>
</protein>
<proteinExistence type="predicted"/>
<feature type="signal peptide" evidence="7">
    <location>
        <begin position="1"/>
        <end position="23"/>
    </location>
</feature>
<dbReference type="GO" id="GO:0003910">
    <property type="term" value="F:DNA ligase (ATP) activity"/>
    <property type="evidence" value="ECO:0007669"/>
    <property type="project" value="UniProtKB-EC"/>
</dbReference>
<evidence type="ECO:0000256" key="7">
    <source>
        <dbReference type="SAM" id="SignalP"/>
    </source>
</evidence>
<dbReference type="Pfam" id="PF14743">
    <property type="entry name" value="DNA_ligase_OB_2"/>
    <property type="match status" value="1"/>
</dbReference>
<gene>
    <name evidence="10" type="ORF">ACFODT_09195</name>
</gene>
<evidence type="ECO:0000256" key="2">
    <source>
        <dbReference type="ARBA" id="ARBA00022598"/>
    </source>
</evidence>
<dbReference type="NCBIfam" id="NF006592">
    <property type="entry name" value="PRK09125.1"/>
    <property type="match status" value="1"/>
</dbReference>
<dbReference type="Proteomes" id="UP001595384">
    <property type="component" value="Unassembled WGS sequence"/>
</dbReference>
<dbReference type="Gene3D" id="2.40.50.140">
    <property type="entry name" value="Nucleic acid-binding proteins"/>
    <property type="match status" value="1"/>
</dbReference>
<evidence type="ECO:0000256" key="6">
    <source>
        <dbReference type="ARBA" id="ARBA00034003"/>
    </source>
</evidence>
<dbReference type="PANTHER" id="PTHR47810">
    <property type="entry name" value="DNA LIGASE"/>
    <property type="match status" value="1"/>
</dbReference>
<evidence type="ECO:0000256" key="3">
    <source>
        <dbReference type="ARBA" id="ARBA00022705"/>
    </source>
</evidence>
<evidence type="ECO:0000256" key="1">
    <source>
        <dbReference type="ARBA" id="ARBA00001968"/>
    </source>
</evidence>
<comment type="caution">
    <text evidence="10">The sequence shown here is derived from an EMBL/GenBank/DDBJ whole genome shotgun (WGS) entry which is preliminary data.</text>
</comment>
<keyword evidence="3" id="KW-0235">DNA replication</keyword>
<dbReference type="EC" id="6.5.1.1" evidence="10"/>
<evidence type="ECO:0000259" key="9">
    <source>
        <dbReference type="Pfam" id="PF14743"/>
    </source>
</evidence>
<dbReference type="EMBL" id="JBHRSE010000060">
    <property type="protein sequence ID" value="MFC3024001.1"/>
    <property type="molecule type" value="Genomic_DNA"/>
</dbReference>
<evidence type="ECO:0000256" key="4">
    <source>
        <dbReference type="ARBA" id="ARBA00022763"/>
    </source>
</evidence>
<dbReference type="InterPro" id="IPR029319">
    <property type="entry name" value="DNA_ligase_OB"/>
</dbReference>
<reference evidence="11" key="1">
    <citation type="journal article" date="2019" name="Int. J. Syst. Evol. Microbiol.">
        <title>The Global Catalogue of Microorganisms (GCM) 10K type strain sequencing project: providing services to taxonomists for standard genome sequencing and annotation.</title>
        <authorList>
            <consortium name="The Broad Institute Genomics Platform"/>
            <consortium name="The Broad Institute Genome Sequencing Center for Infectious Disease"/>
            <person name="Wu L."/>
            <person name="Ma J."/>
        </authorList>
    </citation>
    <scope>NUCLEOTIDE SEQUENCE [LARGE SCALE GENOMIC DNA]</scope>
    <source>
        <strain evidence="11">KCTC 62784</strain>
    </source>
</reference>
<dbReference type="Pfam" id="PF01068">
    <property type="entry name" value="DNA_ligase_A_M"/>
    <property type="match status" value="1"/>
</dbReference>
<name>A0ABV7C7M8_9VIBR</name>
<keyword evidence="5" id="KW-0234">DNA repair</keyword>
<evidence type="ECO:0000313" key="11">
    <source>
        <dbReference type="Proteomes" id="UP001595384"/>
    </source>
</evidence>
<accession>A0ABV7C7M8</accession>
<dbReference type="CDD" id="cd08041">
    <property type="entry name" value="OBF_kDNA_ligase_like"/>
    <property type="match status" value="1"/>
</dbReference>
<comment type="catalytic activity">
    <reaction evidence="6">
        <text>ATP + (deoxyribonucleotide)n-3'-hydroxyl + 5'-phospho-(deoxyribonucleotide)m = (deoxyribonucleotide)n+m + AMP + diphosphate.</text>
        <dbReference type="EC" id="6.5.1.1"/>
    </reaction>
</comment>
<organism evidence="10 11">
    <name type="scientific">Vibrio zhugei</name>
    <dbReference type="NCBI Taxonomy" id="2479546"/>
    <lineage>
        <taxon>Bacteria</taxon>
        <taxon>Pseudomonadati</taxon>
        <taxon>Pseudomonadota</taxon>
        <taxon>Gammaproteobacteria</taxon>
        <taxon>Vibrionales</taxon>
        <taxon>Vibrionaceae</taxon>
        <taxon>Vibrio</taxon>
    </lineage>
</organism>
<dbReference type="InterPro" id="IPR012340">
    <property type="entry name" value="NA-bd_OB-fold"/>
</dbReference>
<dbReference type="RefSeq" id="WP_123016096.1">
    <property type="nucleotide sequence ID" value="NZ_AP024911.1"/>
</dbReference>
<evidence type="ECO:0000259" key="8">
    <source>
        <dbReference type="Pfam" id="PF01068"/>
    </source>
</evidence>
<dbReference type="CDD" id="cd07896">
    <property type="entry name" value="Adenylation_kDNA_ligase_like"/>
    <property type="match status" value="1"/>
</dbReference>
<feature type="chain" id="PRO_5045612654" evidence="7">
    <location>
        <begin position="24"/>
        <end position="291"/>
    </location>
</feature>
<evidence type="ECO:0000313" key="10">
    <source>
        <dbReference type="EMBL" id="MFC3024001.1"/>
    </source>
</evidence>
<dbReference type="InterPro" id="IPR012310">
    <property type="entry name" value="DNA_ligase_ATP-dep_cent"/>
</dbReference>
<feature type="domain" description="ATP-dependent DNA ligase family profile" evidence="8">
    <location>
        <begin position="55"/>
        <end position="209"/>
    </location>
</feature>
<keyword evidence="11" id="KW-1185">Reference proteome</keyword>
<keyword evidence="7" id="KW-0732">Signal</keyword>
<dbReference type="Gene3D" id="3.30.1490.70">
    <property type="match status" value="1"/>
</dbReference>
<feature type="domain" description="DNA ligase OB-like" evidence="9">
    <location>
        <begin position="223"/>
        <end position="288"/>
    </location>
</feature>